<sequence length="190" mass="20275">MIGVMNDLKSSRAPIVLGLILLFLVAAALAFPRVVDATTTPEESQVPDNPVELGSIGVPDENGGQLVCSNPAGFAESTKAWDCDSTRILGRSEPAPNNAEKALARFYRRVTLDRNVETGNVGSPREGVHVKRTEADAERHLVAVSIADGQTTRYFSFGGDDAEELAQRLIDSADVNTDSSADDSEETEGD</sequence>
<comment type="caution">
    <text evidence="2">The sequence shown here is derived from an EMBL/GenBank/DDBJ whole genome shotgun (WGS) entry which is preliminary data.</text>
</comment>
<dbReference type="EMBL" id="ACLJ02000003">
    <property type="protein sequence ID" value="EFK54136.1"/>
    <property type="molecule type" value="Genomic_DNA"/>
</dbReference>
<gene>
    <name evidence="2" type="ORF">HMPREF0291_11793</name>
</gene>
<feature type="compositionally biased region" description="Acidic residues" evidence="1">
    <location>
        <begin position="180"/>
        <end position="190"/>
    </location>
</feature>
<organism evidence="2 3">
    <name type="scientific">Corynebacterium genitalium ATCC 33030</name>
    <dbReference type="NCBI Taxonomy" id="585529"/>
    <lineage>
        <taxon>Bacteria</taxon>
        <taxon>Bacillati</taxon>
        <taxon>Actinomycetota</taxon>
        <taxon>Actinomycetes</taxon>
        <taxon>Mycobacteriales</taxon>
        <taxon>Corynebacteriaceae</taxon>
        <taxon>Corynebacterium</taxon>
    </lineage>
</organism>
<accession>D7WDA5</accession>
<protein>
    <recommendedName>
        <fullName evidence="4">DUF4245 domain-containing protein</fullName>
    </recommendedName>
</protein>
<name>D7WDA5_9CORY</name>
<dbReference type="AlphaFoldDB" id="D7WDA5"/>
<dbReference type="HOGENOM" id="CLU_1425817_0_0_11"/>
<feature type="region of interest" description="Disordered" evidence="1">
    <location>
        <begin position="170"/>
        <end position="190"/>
    </location>
</feature>
<evidence type="ECO:0000313" key="2">
    <source>
        <dbReference type="EMBL" id="EFK54136.1"/>
    </source>
</evidence>
<dbReference type="STRING" id="585529.HMPREF0291_11793"/>
<evidence type="ECO:0000256" key="1">
    <source>
        <dbReference type="SAM" id="MobiDB-lite"/>
    </source>
</evidence>
<evidence type="ECO:0000313" key="3">
    <source>
        <dbReference type="Proteomes" id="UP000004208"/>
    </source>
</evidence>
<keyword evidence="3" id="KW-1185">Reference proteome</keyword>
<evidence type="ECO:0008006" key="4">
    <source>
        <dbReference type="Google" id="ProtNLM"/>
    </source>
</evidence>
<dbReference type="Proteomes" id="UP000004208">
    <property type="component" value="Unassembled WGS sequence"/>
</dbReference>
<proteinExistence type="predicted"/>
<reference evidence="2" key="1">
    <citation type="submission" date="2010-06" db="EMBL/GenBank/DDBJ databases">
        <authorList>
            <person name="Muzny D."/>
            <person name="Qin X."/>
            <person name="Buhay C."/>
            <person name="Dugan-Rocha S."/>
            <person name="Ding Y."/>
            <person name="Chen G."/>
            <person name="Hawes A."/>
            <person name="Holder M."/>
            <person name="Jhangiani S."/>
            <person name="Johnson A."/>
            <person name="Khan Z."/>
            <person name="Li Z."/>
            <person name="Liu W."/>
            <person name="Liu X."/>
            <person name="Perez L."/>
            <person name="Shen H."/>
            <person name="Wang Q."/>
            <person name="Watt J."/>
            <person name="Xi L."/>
            <person name="Xin Y."/>
            <person name="Zhou J."/>
            <person name="Deng J."/>
            <person name="Jiang H."/>
            <person name="Liu Y."/>
            <person name="Qu J."/>
            <person name="Song X.-Z."/>
            <person name="Zhang L."/>
            <person name="Villasana D."/>
            <person name="Johnson A."/>
            <person name="Liu J."/>
            <person name="Liyanage D."/>
            <person name="Lorensuhewa L."/>
            <person name="Robinson T."/>
            <person name="Song A."/>
            <person name="Song B.-B."/>
            <person name="Dinh H."/>
            <person name="Thornton R."/>
            <person name="Coyle M."/>
            <person name="Francisco L."/>
            <person name="Jackson L."/>
            <person name="Javaid M."/>
            <person name="Korchina V."/>
            <person name="Kovar C."/>
            <person name="Mata R."/>
            <person name="Mathew T."/>
            <person name="Ngo R."/>
            <person name="Nguyen L."/>
            <person name="Nguyen N."/>
            <person name="Okwuonu G."/>
            <person name="Ongeri F."/>
            <person name="Pham C."/>
            <person name="Simmons D."/>
            <person name="Wilczek-Boney K."/>
            <person name="Hale W."/>
            <person name="Jakkamsetti A."/>
            <person name="Pham P."/>
            <person name="Ruth R."/>
            <person name="San Lucas F."/>
            <person name="Warren J."/>
            <person name="Zhang J."/>
            <person name="Zhao Z."/>
            <person name="Zhou C."/>
            <person name="Zhu D."/>
            <person name="Lee S."/>
            <person name="Bess C."/>
            <person name="Blankenburg K."/>
            <person name="Forbes L."/>
            <person name="Fu Q."/>
            <person name="Gubbala S."/>
            <person name="Hirani K."/>
            <person name="Jayaseelan J.C."/>
            <person name="Lara F."/>
            <person name="Munidasa M."/>
            <person name="Palculict T."/>
            <person name="Patil S."/>
            <person name="Pu L.-L."/>
            <person name="Saada N."/>
            <person name="Tang L."/>
            <person name="Weissenberger G."/>
            <person name="Zhu Y."/>
            <person name="Hemphill L."/>
            <person name="Shang Y."/>
            <person name="Youmans B."/>
            <person name="Ayvaz T."/>
            <person name="Ross M."/>
            <person name="Santibanez J."/>
            <person name="Aqrawi P."/>
            <person name="Gross S."/>
            <person name="Joshi V."/>
            <person name="Fowler G."/>
            <person name="Nazareth L."/>
            <person name="Reid J."/>
            <person name="Worley K."/>
            <person name="Petrosino J."/>
            <person name="Highlander S."/>
            <person name="Gibbs R."/>
        </authorList>
    </citation>
    <scope>NUCLEOTIDE SEQUENCE [LARGE SCALE GENOMIC DNA]</scope>
    <source>
        <strain evidence="2">ATCC 33030</strain>
    </source>
</reference>